<evidence type="ECO:0000313" key="2">
    <source>
        <dbReference type="EMBL" id="HGL40345.1"/>
    </source>
</evidence>
<dbReference type="Pfam" id="PF05016">
    <property type="entry name" value="ParE_toxin"/>
    <property type="match status" value="1"/>
</dbReference>
<protein>
    <submittedName>
        <fullName evidence="3">Type II toxin-antitoxin system RelE/ParE family toxin</fullName>
    </submittedName>
</protein>
<dbReference type="AlphaFoldDB" id="A0A7C4I5L4"/>
<dbReference type="EMBL" id="DTAD01000034">
    <property type="protein sequence ID" value="HGN90111.1"/>
    <property type="molecule type" value="Genomic_DNA"/>
</dbReference>
<accession>A0A7C4I5L4</accession>
<organism evidence="3">
    <name type="scientific">Caldiarchaeum subterraneum</name>
    <dbReference type="NCBI Taxonomy" id="311458"/>
    <lineage>
        <taxon>Archaea</taxon>
        <taxon>Nitrososphaerota</taxon>
        <taxon>Candidatus Caldarchaeales</taxon>
        <taxon>Candidatus Caldarchaeaceae</taxon>
        <taxon>Candidatus Caldarchaeum</taxon>
    </lineage>
</organism>
<reference evidence="3" key="1">
    <citation type="journal article" date="2020" name="mSystems">
        <title>Genome- and Community-Level Interaction Insights into Carbon Utilization and Element Cycling Functions of Hydrothermarchaeota in Hydrothermal Sediment.</title>
        <authorList>
            <person name="Zhou Z."/>
            <person name="Liu Y."/>
            <person name="Xu W."/>
            <person name="Pan J."/>
            <person name="Luo Z.H."/>
            <person name="Li M."/>
        </authorList>
    </citation>
    <scope>NUCLEOTIDE SEQUENCE [LARGE SCALE GENOMIC DNA]</scope>
    <source>
        <strain evidence="4">SpSt-1073</strain>
        <strain evidence="3">SpSt-613</strain>
        <strain evidence="2">SpSt-669</strain>
    </source>
</reference>
<dbReference type="PANTHER" id="PTHR35601:SF1">
    <property type="entry name" value="TOXIN RELE"/>
    <property type="match status" value="1"/>
</dbReference>
<dbReference type="PANTHER" id="PTHR35601">
    <property type="entry name" value="TOXIN RELE"/>
    <property type="match status" value="1"/>
</dbReference>
<dbReference type="Gene3D" id="3.30.2310.20">
    <property type="entry name" value="RelE-like"/>
    <property type="match status" value="1"/>
</dbReference>
<dbReference type="InterPro" id="IPR035093">
    <property type="entry name" value="RelE/ParE_toxin_dom_sf"/>
</dbReference>
<evidence type="ECO:0000313" key="3">
    <source>
        <dbReference type="EMBL" id="HGN90111.1"/>
    </source>
</evidence>
<gene>
    <name evidence="4" type="ORF">ENM30_03460</name>
    <name evidence="3" type="ORF">ENT82_03155</name>
    <name evidence="2" type="ORF">ENU43_01580</name>
</gene>
<dbReference type="InterPro" id="IPR007712">
    <property type="entry name" value="RelE/ParE_toxin"/>
</dbReference>
<dbReference type="EMBL" id="DRXG01000076">
    <property type="protein sequence ID" value="HHN52354.1"/>
    <property type="molecule type" value="Genomic_DNA"/>
</dbReference>
<keyword evidence="1" id="KW-1277">Toxin-antitoxin system</keyword>
<dbReference type="SUPFAM" id="SSF143011">
    <property type="entry name" value="RelE-like"/>
    <property type="match status" value="1"/>
</dbReference>
<sequence length="84" mass="10079">MEKYRLIATSRFEKSFLKMDKQTKLRIDEQLRILEKDPYAGKQLHGDLKGKYSLRIGDYRVIYVINQREKAVYLLDIGHREAIY</sequence>
<dbReference type="EMBL" id="DTCM01000019">
    <property type="protein sequence ID" value="HGL40345.1"/>
    <property type="molecule type" value="Genomic_DNA"/>
</dbReference>
<dbReference type="NCBIfam" id="TIGR02385">
    <property type="entry name" value="RelE_StbE"/>
    <property type="match status" value="1"/>
</dbReference>
<evidence type="ECO:0000313" key="4">
    <source>
        <dbReference type="EMBL" id="HHN52354.1"/>
    </source>
</evidence>
<proteinExistence type="predicted"/>
<name>A0A7C4I5L4_CALS0</name>
<evidence type="ECO:0000256" key="1">
    <source>
        <dbReference type="ARBA" id="ARBA00022649"/>
    </source>
</evidence>
<comment type="caution">
    <text evidence="3">The sequence shown here is derived from an EMBL/GenBank/DDBJ whole genome shotgun (WGS) entry which is preliminary data.</text>
</comment>